<dbReference type="InterPro" id="IPR050900">
    <property type="entry name" value="Transposase_IS3/IS150/IS904"/>
</dbReference>
<dbReference type="Pfam" id="PF00665">
    <property type="entry name" value="rve"/>
    <property type="match status" value="1"/>
</dbReference>
<evidence type="ECO:0000313" key="3">
    <source>
        <dbReference type="Proteomes" id="UP001167796"/>
    </source>
</evidence>
<gene>
    <name evidence="2" type="ORF">Q5H92_19625</name>
</gene>
<dbReference type="InterPro" id="IPR001584">
    <property type="entry name" value="Integrase_cat-core"/>
</dbReference>
<reference evidence="2" key="1">
    <citation type="submission" date="2023-07" db="EMBL/GenBank/DDBJ databases">
        <authorList>
            <person name="Kim M.K."/>
        </authorList>
    </citation>
    <scope>NUCLEOTIDE SEQUENCE</scope>
    <source>
        <strain evidence="2">M29</strain>
    </source>
</reference>
<dbReference type="EMBL" id="JAUQSX010000011">
    <property type="protein sequence ID" value="MDO7848585.1"/>
    <property type="molecule type" value="Genomic_DNA"/>
</dbReference>
<evidence type="ECO:0000259" key="1">
    <source>
        <dbReference type="Pfam" id="PF00665"/>
    </source>
</evidence>
<dbReference type="RefSeq" id="WP_305013255.1">
    <property type="nucleotide sequence ID" value="NZ_JAUQSX010000011.1"/>
</dbReference>
<protein>
    <recommendedName>
        <fullName evidence="1">Integrase catalytic domain-containing protein</fullName>
    </recommendedName>
</protein>
<proteinExistence type="predicted"/>
<accession>A0ABT9AHJ8</accession>
<dbReference type="Proteomes" id="UP001167796">
    <property type="component" value="Unassembled WGS sequence"/>
</dbReference>
<dbReference type="SUPFAM" id="SSF53098">
    <property type="entry name" value="Ribonuclease H-like"/>
    <property type="match status" value="1"/>
</dbReference>
<keyword evidence="3" id="KW-1185">Reference proteome</keyword>
<feature type="domain" description="Integrase catalytic" evidence="1">
    <location>
        <begin position="4"/>
        <end position="57"/>
    </location>
</feature>
<dbReference type="InterPro" id="IPR012337">
    <property type="entry name" value="RNaseH-like_sf"/>
</dbReference>
<sequence length="59" mass="6434">MPEDLVSEALRQVLAVRKSAGGLVVNSDQGSQYAATSFKALLARHEAVQRMSRRGNCYP</sequence>
<comment type="caution">
    <text evidence="2">The sequence shown here is derived from an EMBL/GenBank/DDBJ whole genome shotgun (WGS) entry which is preliminary data.</text>
</comment>
<organism evidence="2 3">
    <name type="scientific">Hymenobacter mellowenesis</name>
    <dbReference type="NCBI Taxonomy" id="3063995"/>
    <lineage>
        <taxon>Bacteria</taxon>
        <taxon>Pseudomonadati</taxon>
        <taxon>Bacteroidota</taxon>
        <taxon>Cytophagia</taxon>
        <taxon>Cytophagales</taxon>
        <taxon>Hymenobacteraceae</taxon>
        <taxon>Hymenobacter</taxon>
    </lineage>
</organism>
<name>A0ABT9AHJ8_9BACT</name>
<dbReference type="PANTHER" id="PTHR46889">
    <property type="entry name" value="TRANSPOSASE INSF FOR INSERTION SEQUENCE IS3B-RELATED"/>
    <property type="match status" value="1"/>
</dbReference>
<evidence type="ECO:0000313" key="2">
    <source>
        <dbReference type="EMBL" id="MDO7848585.1"/>
    </source>
</evidence>